<protein>
    <submittedName>
        <fullName evidence="2">NAD(P)-dependent dehydrogenase, short-chain alcohol dehydrogenase family</fullName>
    </submittedName>
</protein>
<dbReference type="PRINTS" id="PR00081">
    <property type="entry name" value="GDHRDH"/>
</dbReference>
<accession>A0A1C3X595</accession>
<dbReference type="NCBIfam" id="NF005559">
    <property type="entry name" value="PRK07231.1"/>
    <property type="match status" value="1"/>
</dbReference>
<dbReference type="PANTHER" id="PTHR42760:SF135">
    <property type="entry name" value="BLL7886 PROTEIN"/>
    <property type="match status" value="1"/>
</dbReference>
<dbReference type="InterPro" id="IPR002347">
    <property type="entry name" value="SDR_fam"/>
</dbReference>
<comment type="similarity">
    <text evidence="1">Belongs to the short-chain dehydrogenases/reductases (SDR) family.</text>
</comment>
<sequence>MLLENRIAFITGAGQGNGAAIALGLAAEGARVIATDINGDAASATAAQIKERGGEAWSFALDVTDAAGCMELAREISASIGDVSVLVNNAGICPRNTIDSPDLRASWDAAMKVNLEGTLNVSLAFVGALRATKGSIINMASIASFVSTATSVSYSTSKAAVRMFTQNLAQELAKDGVRVNAIAPGTFATPMTAATRNNPERSAKFLARIPMGRYGEPEELVGPTLFLASSMSSYMTGATIVVDGGYLAV</sequence>
<dbReference type="AlphaFoldDB" id="A0A1C3X595"/>
<evidence type="ECO:0000313" key="2">
    <source>
        <dbReference type="EMBL" id="SCB47442.1"/>
    </source>
</evidence>
<dbReference type="GO" id="GO:0016616">
    <property type="term" value="F:oxidoreductase activity, acting on the CH-OH group of donors, NAD or NADP as acceptor"/>
    <property type="evidence" value="ECO:0007669"/>
    <property type="project" value="TreeGrafter"/>
</dbReference>
<dbReference type="Pfam" id="PF13561">
    <property type="entry name" value="adh_short_C2"/>
    <property type="match status" value="1"/>
</dbReference>
<dbReference type="InterPro" id="IPR036291">
    <property type="entry name" value="NAD(P)-bd_dom_sf"/>
</dbReference>
<gene>
    <name evidence="2" type="ORF">GA0061103_0163</name>
</gene>
<dbReference type="STRING" id="410764.GA0061103_0163"/>
<evidence type="ECO:0000256" key="1">
    <source>
        <dbReference type="ARBA" id="ARBA00006484"/>
    </source>
</evidence>
<reference evidence="3" key="1">
    <citation type="submission" date="2016-08" db="EMBL/GenBank/DDBJ databases">
        <authorList>
            <person name="Varghese N."/>
            <person name="Submissions Spin"/>
        </authorList>
    </citation>
    <scope>NUCLEOTIDE SEQUENCE [LARGE SCALE GENOMIC DNA]</scope>
    <source>
        <strain evidence="3">HAMBI 2975</strain>
    </source>
</reference>
<dbReference type="PRINTS" id="PR00080">
    <property type="entry name" value="SDRFAMILY"/>
</dbReference>
<dbReference type="GO" id="GO:0030497">
    <property type="term" value="P:fatty acid elongation"/>
    <property type="evidence" value="ECO:0007669"/>
    <property type="project" value="TreeGrafter"/>
</dbReference>
<dbReference type="InterPro" id="IPR020904">
    <property type="entry name" value="Sc_DH/Rdtase_CS"/>
</dbReference>
<dbReference type="FunFam" id="3.40.50.720:FF:000084">
    <property type="entry name" value="Short-chain dehydrogenase reductase"/>
    <property type="match status" value="1"/>
</dbReference>
<organism evidence="2 3">
    <name type="scientific">Rhizobium multihospitium</name>
    <dbReference type="NCBI Taxonomy" id="410764"/>
    <lineage>
        <taxon>Bacteria</taxon>
        <taxon>Pseudomonadati</taxon>
        <taxon>Pseudomonadota</taxon>
        <taxon>Alphaproteobacteria</taxon>
        <taxon>Hyphomicrobiales</taxon>
        <taxon>Rhizobiaceae</taxon>
        <taxon>Rhizobium/Agrobacterium group</taxon>
        <taxon>Rhizobium</taxon>
    </lineage>
</organism>
<proteinExistence type="inferred from homology"/>
<name>A0A1C3X595_9HYPH</name>
<evidence type="ECO:0000313" key="3">
    <source>
        <dbReference type="Proteomes" id="UP000199101"/>
    </source>
</evidence>
<dbReference type="EMBL" id="FMAG01000010">
    <property type="protein sequence ID" value="SCB47442.1"/>
    <property type="molecule type" value="Genomic_DNA"/>
</dbReference>
<keyword evidence="3" id="KW-1185">Reference proteome</keyword>
<dbReference type="Gene3D" id="3.40.50.720">
    <property type="entry name" value="NAD(P)-binding Rossmann-like Domain"/>
    <property type="match status" value="1"/>
</dbReference>
<dbReference type="SUPFAM" id="SSF51735">
    <property type="entry name" value="NAD(P)-binding Rossmann-fold domains"/>
    <property type="match status" value="1"/>
</dbReference>
<dbReference type="PROSITE" id="PS00061">
    <property type="entry name" value="ADH_SHORT"/>
    <property type="match status" value="1"/>
</dbReference>
<dbReference type="OrthoDB" id="7568484at2"/>
<dbReference type="Proteomes" id="UP000199101">
    <property type="component" value="Unassembled WGS sequence"/>
</dbReference>
<dbReference type="PANTHER" id="PTHR42760">
    <property type="entry name" value="SHORT-CHAIN DEHYDROGENASES/REDUCTASES FAMILY MEMBER"/>
    <property type="match status" value="1"/>
</dbReference>